<keyword evidence="4" id="KW-1185">Reference proteome</keyword>
<feature type="transmembrane region" description="Helical" evidence="2">
    <location>
        <begin position="152"/>
        <end position="174"/>
    </location>
</feature>
<gene>
    <name evidence="3" type="ORF">GCM10017567_81460</name>
</gene>
<evidence type="ECO:0000256" key="1">
    <source>
        <dbReference type="SAM" id="MobiDB-lite"/>
    </source>
</evidence>
<organism evidence="3 4">
    <name type="scientific">Amycolatopsis bullii</name>
    <dbReference type="NCBI Taxonomy" id="941987"/>
    <lineage>
        <taxon>Bacteria</taxon>
        <taxon>Bacillati</taxon>
        <taxon>Actinomycetota</taxon>
        <taxon>Actinomycetes</taxon>
        <taxon>Pseudonocardiales</taxon>
        <taxon>Pseudonocardiaceae</taxon>
        <taxon>Amycolatopsis</taxon>
    </lineage>
</organism>
<keyword evidence="2" id="KW-0472">Membrane</keyword>
<reference evidence="4" key="1">
    <citation type="journal article" date="2019" name="Int. J. Syst. Evol. Microbiol.">
        <title>The Global Catalogue of Microorganisms (GCM) 10K type strain sequencing project: providing services to taxonomists for standard genome sequencing and annotation.</title>
        <authorList>
            <consortium name="The Broad Institute Genomics Platform"/>
            <consortium name="The Broad Institute Genome Sequencing Center for Infectious Disease"/>
            <person name="Wu L."/>
            <person name="Ma J."/>
        </authorList>
    </citation>
    <scope>NUCLEOTIDE SEQUENCE [LARGE SCALE GENOMIC DNA]</scope>
    <source>
        <strain evidence="4">CGMCC 4.7680</strain>
    </source>
</reference>
<proteinExistence type="predicted"/>
<comment type="caution">
    <text evidence="3">The sequence shown here is derived from an EMBL/GenBank/DDBJ whole genome shotgun (WGS) entry which is preliminary data.</text>
</comment>
<name>A0ABQ3KR76_9PSEU</name>
<keyword evidence="2" id="KW-1133">Transmembrane helix</keyword>
<feature type="compositionally biased region" description="Pro residues" evidence="1">
    <location>
        <begin position="81"/>
        <end position="103"/>
    </location>
</feature>
<feature type="transmembrane region" description="Helical" evidence="2">
    <location>
        <begin position="284"/>
        <end position="303"/>
    </location>
</feature>
<accession>A0ABQ3KR76</accession>
<dbReference type="EMBL" id="BNAW01000066">
    <property type="protein sequence ID" value="GHG46720.1"/>
    <property type="molecule type" value="Genomic_DNA"/>
</dbReference>
<dbReference type="Proteomes" id="UP000649955">
    <property type="component" value="Unassembled WGS sequence"/>
</dbReference>
<evidence type="ECO:0000313" key="4">
    <source>
        <dbReference type="Proteomes" id="UP000649955"/>
    </source>
</evidence>
<sequence>MDRPSQEPVPQPDGAESPLSFPVEAPRPTGPEPGAGVPQAEPLRFPAEASRPEVPAQSAEVPPAPQAGPLRFPAEASRPEVPVPPAEVPQAPLPPAADSPHPFPGGALTPTELPYPVAQLPGTGTVTNALPPPEGAETAPAVAAPPWPLLRFAAPLLAVVAAVMTALGAFLPLFRIREHIGSGQRFFDTQMLITETAWGHTFELPDHEVTDQPGAPVGLPILFTVVLLAAAALFALTRPEHGLGRWLIAAGAVFGAGVVTTVGTDGVGWEAMSRGDELTVTTAPGMWLLIGGTVVAAAAAVVAQLPRRQPGWADPALAYADTPTPPSGVAITVLPPDEPDEPPQR</sequence>
<evidence type="ECO:0000256" key="2">
    <source>
        <dbReference type="SAM" id="Phobius"/>
    </source>
</evidence>
<feature type="region of interest" description="Disordered" evidence="1">
    <location>
        <begin position="316"/>
        <end position="345"/>
    </location>
</feature>
<feature type="transmembrane region" description="Helical" evidence="2">
    <location>
        <begin position="217"/>
        <end position="236"/>
    </location>
</feature>
<keyword evidence="2" id="KW-0812">Transmembrane</keyword>
<feature type="transmembrane region" description="Helical" evidence="2">
    <location>
        <begin position="243"/>
        <end position="264"/>
    </location>
</feature>
<evidence type="ECO:0000313" key="3">
    <source>
        <dbReference type="EMBL" id="GHG46720.1"/>
    </source>
</evidence>
<dbReference type="RefSeq" id="WP_229903178.1">
    <property type="nucleotide sequence ID" value="NZ_BNAW01000066.1"/>
</dbReference>
<protein>
    <submittedName>
        <fullName evidence="3">Uncharacterized protein</fullName>
    </submittedName>
</protein>
<feature type="region of interest" description="Disordered" evidence="1">
    <location>
        <begin position="1"/>
        <end position="110"/>
    </location>
</feature>